<dbReference type="InterPro" id="IPR004358">
    <property type="entry name" value="Sig_transdc_His_kin-like_C"/>
</dbReference>
<evidence type="ECO:0000313" key="12">
    <source>
        <dbReference type="Proteomes" id="UP000283880"/>
    </source>
</evidence>
<protein>
    <recommendedName>
        <fullName evidence="3">histidine kinase</fullName>
        <ecNumber evidence="3">2.7.13.3</ecNumber>
    </recommendedName>
</protein>
<keyword evidence="8" id="KW-1133">Transmembrane helix</keyword>
<dbReference type="InterPro" id="IPR003661">
    <property type="entry name" value="HisK_dim/P_dom"/>
</dbReference>
<evidence type="ECO:0000259" key="9">
    <source>
        <dbReference type="PROSITE" id="PS50109"/>
    </source>
</evidence>
<dbReference type="CDD" id="cd00082">
    <property type="entry name" value="HisKA"/>
    <property type="match status" value="1"/>
</dbReference>
<dbReference type="InterPro" id="IPR036097">
    <property type="entry name" value="HisK_dim/P_sf"/>
</dbReference>
<evidence type="ECO:0000256" key="2">
    <source>
        <dbReference type="ARBA" id="ARBA00004370"/>
    </source>
</evidence>
<organism evidence="11 12">
    <name type="scientific">Enterocloster asparagiformis</name>
    <dbReference type="NCBI Taxonomy" id="333367"/>
    <lineage>
        <taxon>Bacteria</taxon>
        <taxon>Bacillati</taxon>
        <taxon>Bacillota</taxon>
        <taxon>Clostridia</taxon>
        <taxon>Lachnospirales</taxon>
        <taxon>Lachnospiraceae</taxon>
        <taxon>Enterocloster</taxon>
    </lineage>
</organism>
<evidence type="ECO:0000256" key="6">
    <source>
        <dbReference type="ARBA" id="ARBA00022777"/>
    </source>
</evidence>
<dbReference type="FunFam" id="3.30.565.10:FF:000006">
    <property type="entry name" value="Sensor histidine kinase WalK"/>
    <property type="match status" value="1"/>
</dbReference>
<dbReference type="PROSITE" id="PS50109">
    <property type="entry name" value="HIS_KIN"/>
    <property type="match status" value="1"/>
</dbReference>
<keyword evidence="8" id="KW-0812">Transmembrane</keyword>
<proteinExistence type="predicted"/>
<reference evidence="11 12" key="1">
    <citation type="submission" date="2018-08" db="EMBL/GenBank/DDBJ databases">
        <title>A genome reference for cultivated species of the human gut microbiota.</title>
        <authorList>
            <person name="Zou Y."/>
            <person name="Xue W."/>
            <person name="Luo G."/>
        </authorList>
    </citation>
    <scope>NUCLEOTIDE SEQUENCE [LARGE SCALE GENOMIC DNA]</scope>
    <source>
        <strain evidence="11 12">AF04-15</strain>
    </source>
</reference>
<dbReference type="GO" id="GO:0005886">
    <property type="term" value="C:plasma membrane"/>
    <property type="evidence" value="ECO:0007669"/>
    <property type="project" value="TreeGrafter"/>
</dbReference>
<dbReference type="PANTHER" id="PTHR45453">
    <property type="entry name" value="PHOSPHATE REGULON SENSOR PROTEIN PHOR"/>
    <property type="match status" value="1"/>
</dbReference>
<dbReference type="SMART" id="SM00388">
    <property type="entry name" value="HisKA"/>
    <property type="match status" value="1"/>
</dbReference>
<evidence type="ECO:0000256" key="3">
    <source>
        <dbReference type="ARBA" id="ARBA00012438"/>
    </source>
</evidence>
<gene>
    <name evidence="11" type="ORF">DWV29_13580</name>
</gene>
<sequence length="489" mass="54953">MKQGKLWEKIKAYGLSIRLPLAAIVIVLGVVPLFIQGKVMLGSFQQAQLDARSIEIQNQCVILSNKMTRLGYMAAEGKDNGQIETQMQAIADIFNGRVVLVNRNFRVVKDTFNLAGGKFYISEEVIKCFKGENSSHYNKQMGYFAQTIPVYDPQSDKNIDGVIVVTASTENISTLTDLMEGKINFFLMFAMVILVVLGLTLVYMVFGPFRQLQKAFDRVAQGDLESDITVDTYRETSLLSQAVKKSLTKLKAVDQSRQEFVSNVSHELKTPITSIRVLADSLMGMEEVPVELYREFMADISDEIDRENQIIEDLLTLVKMDKSAESQMNIAQVNINRQLEMILKRLRPIAKRGNVELILESMREVTADVDEVKISLAITNLVENAIKYNVDSGWVRVTLDADHKYFYIKVADSGIGIPEDALDHIFDRFFRVDKARSREVGGTGLGLAITKNVVQMHRGVIDVESVPGEGTTFAMRIPLTYIVRQEARP</sequence>
<comment type="subcellular location">
    <subcellularLocation>
        <location evidence="2">Membrane</location>
    </subcellularLocation>
</comment>
<dbReference type="SMART" id="SM00387">
    <property type="entry name" value="HATPase_c"/>
    <property type="match status" value="1"/>
</dbReference>
<dbReference type="OrthoDB" id="9813151at2"/>
<comment type="caution">
    <text evidence="11">The sequence shown here is derived from an EMBL/GenBank/DDBJ whole genome shotgun (WGS) entry which is preliminary data.</text>
</comment>
<evidence type="ECO:0000256" key="4">
    <source>
        <dbReference type="ARBA" id="ARBA00022553"/>
    </source>
</evidence>
<dbReference type="Pfam" id="PF02518">
    <property type="entry name" value="HATPase_c"/>
    <property type="match status" value="1"/>
</dbReference>
<dbReference type="InterPro" id="IPR003660">
    <property type="entry name" value="HAMP_dom"/>
</dbReference>
<evidence type="ECO:0000259" key="10">
    <source>
        <dbReference type="PROSITE" id="PS50885"/>
    </source>
</evidence>
<name>A0A413FF17_9FIRM</name>
<dbReference type="EC" id="2.7.13.3" evidence="3"/>
<dbReference type="GO" id="GO:0000155">
    <property type="term" value="F:phosphorelay sensor kinase activity"/>
    <property type="evidence" value="ECO:0007669"/>
    <property type="project" value="InterPro"/>
</dbReference>
<dbReference type="Gene3D" id="6.10.340.10">
    <property type="match status" value="1"/>
</dbReference>
<dbReference type="GO" id="GO:0016036">
    <property type="term" value="P:cellular response to phosphate starvation"/>
    <property type="evidence" value="ECO:0007669"/>
    <property type="project" value="TreeGrafter"/>
</dbReference>
<evidence type="ECO:0000256" key="1">
    <source>
        <dbReference type="ARBA" id="ARBA00000085"/>
    </source>
</evidence>
<feature type="transmembrane region" description="Helical" evidence="8">
    <location>
        <begin position="12"/>
        <end position="35"/>
    </location>
</feature>
<dbReference type="SUPFAM" id="SSF55874">
    <property type="entry name" value="ATPase domain of HSP90 chaperone/DNA topoisomerase II/histidine kinase"/>
    <property type="match status" value="1"/>
</dbReference>
<feature type="domain" description="HAMP" evidence="10">
    <location>
        <begin position="203"/>
        <end position="255"/>
    </location>
</feature>
<keyword evidence="4" id="KW-0597">Phosphoprotein</keyword>
<keyword evidence="7" id="KW-0902">Two-component regulatory system</keyword>
<dbReference type="CDD" id="cd00075">
    <property type="entry name" value="HATPase"/>
    <property type="match status" value="1"/>
</dbReference>
<dbReference type="InterPro" id="IPR005467">
    <property type="entry name" value="His_kinase_dom"/>
</dbReference>
<accession>A0A413FF17</accession>
<dbReference type="PRINTS" id="PR00344">
    <property type="entry name" value="BCTRLSENSOR"/>
</dbReference>
<evidence type="ECO:0000313" key="11">
    <source>
        <dbReference type="EMBL" id="RGX29084.1"/>
    </source>
</evidence>
<evidence type="ECO:0000256" key="8">
    <source>
        <dbReference type="SAM" id="Phobius"/>
    </source>
</evidence>
<dbReference type="InterPro" id="IPR050351">
    <property type="entry name" value="BphY/WalK/GraS-like"/>
</dbReference>
<evidence type="ECO:0000256" key="5">
    <source>
        <dbReference type="ARBA" id="ARBA00022679"/>
    </source>
</evidence>
<dbReference type="SUPFAM" id="SSF47384">
    <property type="entry name" value="Homodimeric domain of signal transducing histidine kinase"/>
    <property type="match status" value="1"/>
</dbReference>
<keyword evidence="8" id="KW-0472">Membrane</keyword>
<keyword evidence="6 11" id="KW-0418">Kinase</keyword>
<dbReference type="Gene3D" id="1.10.287.130">
    <property type="match status" value="1"/>
</dbReference>
<dbReference type="RefSeq" id="WP_117777524.1">
    <property type="nucleotide sequence ID" value="NZ_QSBM01000009.1"/>
</dbReference>
<dbReference type="PROSITE" id="PS50885">
    <property type="entry name" value="HAMP"/>
    <property type="match status" value="1"/>
</dbReference>
<dbReference type="Proteomes" id="UP000283880">
    <property type="component" value="Unassembled WGS sequence"/>
</dbReference>
<dbReference type="InterPro" id="IPR003594">
    <property type="entry name" value="HATPase_dom"/>
</dbReference>
<comment type="catalytic activity">
    <reaction evidence="1">
        <text>ATP + protein L-histidine = ADP + protein N-phospho-L-histidine.</text>
        <dbReference type="EC" id="2.7.13.3"/>
    </reaction>
</comment>
<dbReference type="Gene3D" id="3.30.565.10">
    <property type="entry name" value="Histidine kinase-like ATPase, C-terminal domain"/>
    <property type="match status" value="1"/>
</dbReference>
<dbReference type="InterPro" id="IPR036890">
    <property type="entry name" value="HATPase_C_sf"/>
</dbReference>
<dbReference type="PANTHER" id="PTHR45453:SF1">
    <property type="entry name" value="PHOSPHATE REGULON SENSOR PROTEIN PHOR"/>
    <property type="match status" value="1"/>
</dbReference>
<dbReference type="GO" id="GO:0004721">
    <property type="term" value="F:phosphoprotein phosphatase activity"/>
    <property type="evidence" value="ECO:0007669"/>
    <property type="project" value="TreeGrafter"/>
</dbReference>
<dbReference type="AlphaFoldDB" id="A0A413FF17"/>
<dbReference type="EMBL" id="QSBM01000009">
    <property type="protein sequence ID" value="RGX29084.1"/>
    <property type="molecule type" value="Genomic_DNA"/>
</dbReference>
<keyword evidence="5" id="KW-0808">Transferase</keyword>
<evidence type="ECO:0000256" key="7">
    <source>
        <dbReference type="ARBA" id="ARBA00023012"/>
    </source>
</evidence>
<feature type="transmembrane region" description="Helical" evidence="8">
    <location>
        <begin position="185"/>
        <end position="206"/>
    </location>
</feature>
<feature type="domain" description="Histidine kinase" evidence="9">
    <location>
        <begin position="263"/>
        <end position="481"/>
    </location>
</feature>
<dbReference type="Pfam" id="PF00512">
    <property type="entry name" value="HisKA"/>
    <property type="match status" value="1"/>
</dbReference>